<keyword evidence="1 4" id="KW-0378">Hydrolase</keyword>
<dbReference type="Pfam" id="PF10423">
    <property type="entry name" value="AMNp_N"/>
    <property type="match status" value="1"/>
</dbReference>
<keyword evidence="4" id="KW-0326">Glycosidase</keyword>
<feature type="domain" description="AMP nucleoside phosphorylase N-terminal" evidence="3">
    <location>
        <begin position="22"/>
        <end position="175"/>
    </location>
</feature>
<sequence length="493" mass="55050">MTTPVLPPHPARDLETFNDADAALARIREIYERSAAEVRQRFTAFARGERSGAATRSACYPYLGMTVEPENLVYDSRPSWGTLAYPGSFGTTLTRPDLFADYYRAQIARLIDYHGVPVSVGLSERPIPLPFVVEEATTDIGPEDVRALGAVFALPDLAQVDDAVANGTHRPASGAPRPLSLFSAERVDLAVQRLHHYTGTNAVHFQRFVLFTNYQRYVDEFAALGRRLVAEGSGDENYIRFVEPGDLVQERGQTPSEEAPGNRALPQMPAYHLVREDRLGITLVNIGVGPANAKTITDHLAVLRPHCWLMIGHCGGLRRSQQLGDYVLAHAYVRDDKVLDQDLPPFVPVPPIAEVQVALQEAVERVTGLEPPELKTRMRTGTVVSTDNRNWELRYEELYTRFNQSRAVAIDMESATVAANGFRLRVPYGTLLCVSDKPMHGEIKLRGMANAFYRQRVSQHLSIGIEAIRLIRKRGVDELHSRKLRSFDEPAFR</sequence>
<dbReference type="CDD" id="cd17762">
    <property type="entry name" value="AMN"/>
    <property type="match status" value="1"/>
</dbReference>
<dbReference type="GO" id="GO:0009116">
    <property type="term" value="P:nucleoside metabolic process"/>
    <property type="evidence" value="ECO:0007669"/>
    <property type="project" value="InterPro"/>
</dbReference>
<dbReference type="RefSeq" id="WP_152214320.1">
    <property type="nucleotide sequence ID" value="NZ_JBAQYD010000355.1"/>
</dbReference>
<dbReference type="GO" id="GO:0044209">
    <property type="term" value="P:AMP salvage"/>
    <property type="evidence" value="ECO:0007669"/>
    <property type="project" value="InterPro"/>
</dbReference>
<dbReference type="Pfam" id="PF01048">
    <property type="entry name" value="PNP_UDP_1"/>
    <property type="match status" value="1"/>
</dbReference>
<keyword evidence="5" id="KW-1185">Reference proteome</keyword>
<dbReference type="GO" id="GO:0008714">
    <property type="term" value="F:AMP nucleosidase activity"/>
    <property type="evidence" value="ECO:0007669"/>
    <property type="project" value="UniProtKB-UniRule"/>
</dbReference>
<dbReference type="Proteomes" id="UP000468901">
    <property type="component" value="Unassembled WGS sequence"/>
</dbReference>
<dbReference type="InterPro" id="IPR000845">
    <property type="entry name" value="Nucleoside_phosphorylase_d"/>
</dbReference>
<dbReference type="NCBIfam" id="NF006142">
    <property type="entry name" value="PRK08292.1"/>
    <property type="match status" value="1"/>
</dbReference>
<dbReference type="EC" id="3.2.2.4" evidence="1"/>
<feature type="domain" description="Nucleoside phosphorylase" evidence="2">
    <location>
        <begin position="279"/>
        <end position="440"/>
    </location>
</feature>
<dbReference type="Gene3D" id="3.40.50.1580">
    <property type="entry name" value="Nucleoside phosphorylase domain"/>
    <property type="match status" value="1"/>
</dbReference>
<name>A0A6N6VNH0_9HYPH</name>
<evidence type="ECO:0000259" key="2">
    <source>
        <dbReference type="Pfam" id="PF01048"/>
    </source>
</evidence>
<proteinExistence type="inferred from homology"/>
<comment type="function">
    <text evidence="1">Catalyzes the hydrolysis of the N-glycosidic bond of AMP to form adenine and ribose 5-phosphate. Involved in regulation of AMP concentrations.</text>
</comment>
<evidence type="ECO:0000313" key="5">
    <source>
        <dbReference type="Proteomes" id="UP000468901"/>
    </source>
</evidence>
<dbReference type="Gene3D" id="3.30.1730.10">
    <property type="entry name" value="AMP nucleoside phosphorylase, N-terminal domain"/>
    <property type="match status" value="1"/>
</dbReference>
<dbReference type="SUPFAM" id="SSF53167">
    <property type="entry name" value="Purine and uridine phosphorylases"/>
    <property type="match status" value="1"/>
</dbReference>
<evidence type="ECO:0000259" key="3">
    <source>
        <dbReference type="Pfam" id="PF10423"/>
    </source>
</evidence>
<gene>
    <name evidence="1" type="primary">amn</name>
    <name evidence="4" type="ORF">F2P47_01140</name>
</gene>
<dbReference type="InterPro" id="IPR047039">
    <property type="entry name" value="AMN_phosphorylase"/>
</dbReference>
<protein>
    <recommendedName>
        <fullName evidence="1">AMP nucleosidase</fullName>
        <ecNumber evidence="1">3.2.2.4</ecNumber>
    </recommendedName>
</protein>
<dbReference type="GO" id="GO:0005829">
    <property type="term" value="C:cytosol"/>
    <property type="evidence" value="ECO:0007669"/>
    <property type="project" value="TreeGrafter"/>
</dbReference>
<dbReference type="InterPro" id="IPR035994">
    <property type="entry name" value="Nucleoside_phosphorylase_sf"/>
</dbReference>
<dbReference type="HAMAP" id="MF_01932">
    <property type="entry name" value="AMP_nucleosidase"/>
    <property type="match status" value="1"/>
</dbReference>
<dbReference type="InterPro" id="IPR037109">
    <property type="entry name" value="AMP_N_sf"/>
</dbReference>
<dbReference type="EMBL" id="WESC01000001">
    <property type="protein sequence ID" value="KAB7742767.1"/>
    <property type="molecule type" value="Genomic_DNA"/>
</dbReference>
<dbReference type="AlphaFoldDB" id="A0A6N6VNH0"/>
<organism evidence="4 5">
    <name type="scientific">Parvibaculum sedimenti</name>
    <dbReference type="NCBI Taxonomy" id="2608632"/>
    <lineage>
        <taxon>Bacteria</taxon>
        <taxon>Pseudomonadati</taxon>
        <taxon>Pseudomonadota</taxon>
        <taxon>Alphaproteobacteria</taxon>
        <taxon>Hyphomicrobiales</taxon>
        <taxon>Parvibaculaceae</taxon>
        <taxon>Parvibaculum</taxon>
    </lineage>
</organism>
<comment type="catalytic activity">
    <reaction evidence="1">
        <text>AMP + H2O = D-ribose 5-phosphate + adenine</text>
        <dbReference type="Rhea" id="RHEA:20129"/>
        <dbReference type="ChEBI" id="CHEBI:15377"/>
        <dbReference type="ChEBI" id="CHEBI:16708"/>
        <dbReference type="ChEBI" id="CHEBI:78346"/>
        <dbReference type="ChEBI" id="CHEBI:456215"/>
        <dbReference type="EC" id="3.2.2.4"/>
    </reaction>
</comment>
<dbReference type="NCBIfam" id="TIGR01717">
    <property type="entry name" value="AMP-nucleosdse"/>
    <property type="match status" value="1"/>
</dbReference>
<comment type="caution">
    <text evidence="4">The sequence shown here is derived from an EMBL/GenBank/DDBJ whole genome shotgun (WGS) entry which is preliminary data.</text>
</comment>
<dbReference type="InterPro" id="IPR018953">
    <property type="entry name" value="AMP_nucleoside_Pase_N"/>
</dbReference>
<evidence type="ECO:0000256" key="1">
    <source>
        <dbReference type="HAMAP-Rule" id="MF_01932"/>
    </source>
</evidence>
<reference evidence="4 5" key="1">
    <citation type="submission" date="2019-09" db="EMBL/GenBank/DDBJ databases">
        <title>Parvibaculum sedimenti sp. nov., isolated from sediment.</title>
        <authorList>
            <person name="Wang Y."/>
        </authorList>
    </citation>
    <scope>NUCLEOTIDE SEQUENCE [LARGE SCALE GENOMIC DNA]</scope>
    <source>
        <strain evidence="4 5">HXT-9</strain>
    </source>
</reference>
<comment type="similarity">
    <text evidence="1">Belongs to the AMP nucleosidase family.</text>
</comment>
<evidence type="ECO:0000313" key="4">
    <source>
        <dbReference type="EMBL" id="KAB7742767.1"/>
    </source>
</evidence>
<dbReference type="PANTHER" id="PTHR43691">
    <property type="entry name" value="URIDINE PHOSPHORYLASE"/>
    <property type="match status" value="1"/>
</dbReference>
<dbReference type="InterPro" id="IPR011271">
    <property type="entry name" value="AMP_nucleosidase"/>
</dbReference>
<accession>A0A6N6VNH0</accession>
<dbReference type="PANTHER" id="PTHR43691:SF6">
    <property type="entry name" value="AMP NUCLEOSIDASE"/>
    <property type="match status" value="1"/>
</dbReference>